<feature type="region of interest" description="Disordered" evidence="1">
    <location>
        <begin position="604"/>
        <end position="751"/>
    </location>
</feature>
<reference evidence="4" key="2">
    <citation type="submission" date="2025-08" db="UniProtKB">
        <authorList>
            <consortium name="RefSeq"/>
        </authorList>
    </citation>
    <scope>IDENTIFICATION</scope>
    <source>
        <strain evidence="4">14028-0561.14</strain>
        <tissue evidence="4">Whole fly</tissue>
    </source>
</reference>
<accession>A0A6P4IZ02</accession>
<feature type="compositionally biased region" description="Acidic residues" evidence="1">
    <location>
        <begin position="529"/>
        <end position="544"/>
    </location>
</feature>
<evidence type="ECO:0000313" key="4">
    <source>
        <dbReference type="RefSeq" id="XP_017033810.1"/>
    </source>
</evidence>
<feature type="compositionally biased region" description="Acidic residues" evidence="1">
    <location>
        <begin position="901"/>
        <end position="910"/>
    </location>
</feature>
<organism evidence="3 4">
    <name type="scientific">Drosophila kikkawai</name>
    <name type="common">Fruit fly</name>
    <dbReference type="NCBI Taxonomy" id="30033"/>
    <lineage>
        <taxon>Eukaryota</taxon>
        <taxon>Metazoa</taxon>
        <taxon>Ecdysozoa</taxon>
        <taxon>Arthropoda</taxon>
        <taxon>Hexapoda</taxon>
        <taxon>Insecta</taxon>
        <taxon>Pterygota</taxon>
        <taxon>Neoptera</taxon>
        <taxon>Endopterygota</taxon>
        <taxon>Diptera</taxon>
        <taxon>Brachycera</taxon>
        <taxon>Muscomorpha</taxon>
        <taxon>Ephydroidea</taxon>
        <taxon>Drosophilidae</taxon>
        <taxon>Drosophila</taxon>
        <taxon>Sophophora</taxon>
    </lineage>
</organism>
<feature type="region of interest" description="Disordered" evidence="1">
    <location>
        <begin position="1"/>
        <end position="129"/>
    </location>
</feature>
<feature type="compositionally biased region" description="Basic and acidic residues" evidence="1">
    <location>
        <begin position="680"/>
        <end position="751"/>
    </location>
</feature>
<dbReference type="OMA" id="HHNPSRG"/>
<feature type="region of interest" description="Disordered" evidence="1">
    <location>
        <begin position="266"/>
        <end position="299"/>
    </location>
</feature>
<dbReference type="RefSeq" id="XP_017033810.1">
    <property type="nucleotide sequence ID" value="XM_017178321.2"/>
</dbReference>
<dbReference type="PANTHER" id="PTHR21656:SF2">
    <property type="entry name" value="MALE-SPECIFIC LETHAL 1 HOMOLOG"/>
    <property type="match status" value="1"/>
</dbReference>
<feature type="region of interest" description="Disordered" evidence="1">
    <location>
        <begin position="326"/>
        <end position="349"/>
    </location>
</feature>
<feature type="domain" description="PEHE" evidence="2">
    <location>
        <begin position="1094"/>
        <end position="1212"/>
    </location>
</feature>
<feature type="compositionally biased region" description="Basic and acidic residues" evidence="1">
    <location>
        <begin position="545"/>
        <end position="560"/>
    </location>
</feature>
<proteinExistence type="predicted"/>
<evidence type="ECO:0000259" key="2">
    <source>
        <dbReference type="PROSITE" id="PS52052"/>
    </source>
</evidence>
<evidence type="ECO:0000256" key="1">
    <source>
        <dbReference type="SAM" id="MobiDB-lite"/>
    </source>
</evidence>
<feature type="compositionally biased region" description="Basic residues" evidence="1">
    <location>
        <begin position="28"/>
        <end position="49"/>
    </location>
</feature>
<dbReference type="Proteomes" id="UP001652661">
    <property type="component" value="Chromosome 2L"/>
</dbReference>
<feature type="compositionally biased region" description="Polar residues" evidence="1">
    <location>
        <begin position="59"/>
        <end position="73"/>
    </location>
</feature>
<dbReference type="Gene3D" id="6.10.250.3170">
    <property type="match status" value="1"/>
</dbReference>
<dbReference type="OrthoDB" id="6022555at2759"/>
<feature type="compositionally biased region" description="Basic and acidic residues" evidence="1">
    <location>
        <begin position="1109"/>
        <end position="1120"/>
    </location>
</feature>
<name>A0A6P4IZ02_DROKI</name>
<gene>
    <name evidence="4" type="primary">msl-1</name>
</gene>
<dbReference type="InterPro" id="IPR029332">
    <property type="entry name" value="PEHE_dom"/>
</dbReference>
<feature type="region of interest" description="Disordered" evidence="1">
    <location>
        <begin position="928"/>
        <end position="1055"/>
    </location>
</feature>
<feature type="compositionally biased region" description="Basic and acidic residues" evidence="1">
    <location>
        <begin position="617"/>
        <end position="643"/>
    </location>
</feature>
<dbReference type="InterPro" id="IPR026711">
    <property type="entry name" value="Msl-1"/>
</dbReference>
<dbReference type="Pfam" id="PF15275">
    <property type="entry name" value="PEHE"/>
    <property type="match status" value="1"/>
</dbReference>
<dbReference type="AlphaFoldDB" id="A0A6P4IZ02"/>
<feature type="region of interest" description="Disordered" evidence="1">
    <location>
        <begin position="201"/>
        <end position="223"/>
    </location>
</feature>
<feature type="compositionally biased region" description="Polar residues" evidence="1">
    <location>
        <begin position="1029"/>
        <end position="1047"/>
    </location>
</feature>
<feature type="compositionally biased region" description="Basic and acidic residues" evidence="1">
    <location>
        <begin position="651"/>
        <end position="670"/>
    </location>
</feature>
<feature type="compositionally biased region" description="Pro residues" evidence="1">
    <location>
        <begin position="954"/>
        <end position="967"/>
    </location>
</feature>
<sequence length="1268" mass="143132">MDKRFKWPLNQKANYSDPPYHHNSSRGYPKHPHQHQQHPHPHSHSHPHPHAGPVYAPHNKTNSRQQHGYSYQKETSRYYKPPPPPQERQERGYQKETSSYYKPPPPPLPQERGGGAMAPPSSGGAPSSDVVTLIVENNNLKRMIMLHLNLMQEQTDSLDAKDKELDEQNTKLSQVLVQNQDLKLANAKLEATIEELRKQLRKRNKRTNDDDDDDHSLPPSAGPLLLHAETQTELVKHAPQHMQPMGEPHPQHEQLSRIRMEVEQELEEEEPQLPHKAGHKVAGTTNLPPASKPMESKARGEFNGKKVSTIFLHRVNQDSSLTSSKYHVHEEMPSQAEEENQQQKLEEEEQLQLQEKLEAEHLEHQLKTEHFRFELSLQEQDQSVVEEVVEEEIFHDALEPHEVEVEVEVASETIVGAEEEVLGEENAPCVDANGHMEDQEDSDEDSEEEADSSEEGSSSDEEDDQEEEDEEFVDSPLVNNVEALSAPEEDLWPNQLPPMTPMDLNMVEEKPMAPSAHSTPNHRQKPLLQEEEVDSEPEQVQAEEDSLKRPDLESEDRVENDMQLELDSVEQMEVETVESFTEEIVRTETATMEVEIHTEEVVTISRHAKEPQQQPKAAKELKDEGIMEAEPLKELDEALKEQEEAVQELQKPSKERKASKELQEALERGNKKVPTQQRVGVKEQETPKELLKASKELREASKERKTSKEQWEAAKEHRIESKDQRKASKERKATKEQHQTVVKGQEETSKDLQRAKEVALKAVALKAVAPKTVSNALPPASASTLPKANSAAIVASPKVTGAAVNASSPAKNLTNMTNFLSAKTQTEPVKKHRLQVKIRQHGMFIDKKISSSSSSSSSSPAKPAPSIITDHREDQDTLEPQVKIKKLTLLNDKPISRDQDQDTDPDTEETIEQRGERLRLRLLEHLNKEQRRQSQSMKQKPSKESVATNLIFPPTAPPTITPAPTPTTTPSSTPASTPQPTPTSSSSQEPIASPSTKSKSKTTTTAAAAAAPLTPQSISSVSSSNSSSAPTRKTNNNCAPHTYSKATARSGRSKSRFRTATFPYTTRSWEDQEFHCDNEFFLEEADELLADNPSLEIPKWRDVPVTPSSDKRKTEPLSDADFERRHSKYVKDEIDRKCRDARYMKEQVRIESLRMRHNQDEVLVSLDPLPTSTFYPLPEDIEGIQFVTEVPVQAFGENMVNMEARDDFSLPWIDARQALTSIAKSKAQAVPVATLASKKLPTTPAEARHQEKNSSYVFLKRRKRPRRH</sequence>
<feature type="region of interest" description="Disordered" evidence="1">
    <location>
        <begin position="1098"/>
        <end position="1120"/>
    </location>
</feature>
<dbReference type="SMART" id="SM01300">
    <property type="entry name" value="PEHE"/>
    <property type="match status" value="1"/>
</dbReference>
<feature type="compositionally biased region" description="Low complexity" evidence="1">
    <location>
        <begin position="968"/>
        <end position="1028"/>
    </location>
</feature>
<dbReference type="PANTHER" id="PTHR21656">
    <property type="entry name" value="MALE-SPECIFIC LETHAL-1 PROTEIN"/>
    <property type="match status" value="1"/>
</dbReference>
<feature type="compositionally biased region" description="Acidic residues" evidence="1">
    <location>
        <begin position="438"/>
        <end position="473"/>
    </location>
</feature>
<feature type="region of interest" description="Disordered" evidence="1">
    <location>
        <begin position="415"/>
        <end position="577"/>
    </location>
</feature>
<feature type="compositionally biased region" description="Acidic residues" evidence="1">
    <location>
        <begin position="336"/>
        <end position="349"/>
    </location>
</feature>
<feature type="compositionally biased region" description="Basic residues" evidence="1">
    <location>
        <begin position="1259"/>
        <end position="1268"/>
    </location>
</feature>
<feature type="compositionally biased region" description="Low complexity" evidence="1">
    <location>
        <begin position="850"/>
        <end position="868"/>
    </location>
</feature>
<feature type="region of interest" description="Disordered" evidence="1">
    <location>
        <begin position="848"/>
        <end position="913"/>
    </location>
</feature>
<feature type="region of interest" description="Disordered" evidence="1">
    <location>
        <begin position="1239"/>
        <end position="1268"/>
    </location>
</feature>
<reference evidence="3" key="1">
    <citation type="submission" date="2025-05" db="UniProtKB">
        <authorList>
            <consortium name="RefSeq"/>
        </authorList>
    </citation>
    <scope>NUCLEOTIDE SEQUENCE [LARGE SCALE GENOMIC DNA]</scope>
    <source>
        <strain evidence="3">14028-0561.14</strain>
    </source>
</reference>
<dbReference type="PROSITE" id="PS52052">
    <property type="entry name" value="PEHE"/>
    <property type="match status" value="1"/>
</dbReference>
<dbReference type="GO" id="GO:0003682">
    <property type="term" value="F:chromatin binding"/>
    <property type="evidence" value="ECO:0007669"/>
    <property type="project" value="TreeGrafter"/>
</dbReference>
<evidence type="ECO:0000313" key="3">
    <source>
        <dbReference type="Proteomes" id="UP001652661"/>
    </source>
</evidence>
<protein>
    <submittedName>
        <fullName evidence="4">Protein male-specific lethal-1</fullName>
    </submittedName>
</protein>
<keyword evidence="3" id="KW-1185">Reference proteome</keyword>
<dbReference type="GO" id="GO:0072487">
    <property type="term" value="C:MSL complex"/>
    <property type="evidence" value="ECO:0007669"/>
    <property type="project" value="InterPro"/>
</dbReference>
<feature type="compositionally biased region" description="Low complexity" evidence="1">
    <location>
        <begin position="117"/>
        <end position="128"/>
    </location>
</feature>
<feature type="compositionally biased region" description="Acidic residues" evidence="1">
    <location>
        <begin position="561"/>
        <end position="576"/>
    </location>
</feature>